<feature type="region of interest" description="Disordered" evidence="7">
    <location>
        <begin position="352"/>
        <end position="372"/>
    </location>
</feature>
<name>A0AAE8N4V9_9PEZI</name>
<evidence type="ECO:0000313" key="9">
    <source>
        <dbReference type="Proteomes" id="UP001187682"/>
    </source>
</evidence>
<protein>
    <submittedName>
        <fullName evidence="8">Probable WD40 repeat protein CreC</fullName>
    </submittedName>
</protein>
<dbReference type="Gene3D" id="2.130.10.10">
    <property type="entry name" value="YVTN repeat-like/Quinoprotein amine dehydrogenase"/>
    <property type="match status" value="1"/>
</dbReference>
<feature type="repeat" description="WD" evidence="6">
    <location>
        <begin position="439"/>
        <end position="480"/>
    </location>
</feature>
<dbReference type="SUPFAM" id="SSF50978">
    <property type="entry name" value="WD40 repeat-like"/>
    <property type="match status" value="1"/>
</dbReference>
<dbReference type="Pfam" id="PF00400">
    <property type="entry name" value="WD40"/>
    <property type="match status" value="3"/>
</dbReference>
<dbReference type="PROSITE" id="PS50294">
    <property type="entry name" value="WD_REPEATS_REGION"/>
    <property type="match status" value="1"/>
</dbReference>
<dbReference type="GO" id="GO:0005634">
    <property type="term" value="C:nucleus"/>
    <property type="evidence" value="ECO:0007669"/>
    <property type="project" value="TreeGrafter"/>
</dbReference>
<comment type="function">
    <text evidence="3">Component of the regulatory network controlling carbon source utilization through ubiquitination and deubiquitination involving creA, creB, creC, creD and acrB. Required to prevent the proteolysis of the CreB deubiquitinating enzyme in the absence of carbon catabolite repression. CreB deubiquitinating enzyme stabilized in a complex with the CreC leads to the expression of genes such as those in the proline and quinate pathways.</text>
</comment>
<evidence type="ECO:0000256" key="1">
    <source>
        <dbReference type="ARBA" id="ARBA00022574"/>
    </source>
</evidence>
<reference evidence="8" key="1">
    <citation type="submission" date="2018-03" db="EMBL/GenBank/DDBJ databases">
        <authorList>
            <person name="Guldener U."/>
        </authorList>
    </citation>
    <scope>NUCLEOTIDE SEQUENCE</scope>
</reference>
<evidence type="ECO:0000256" key="4">
    <source>
        <dbReference type="ARBA" id="ARBA00038107"/>
    </source>
</evidence>
<evidence type="ECO:0000256" key="6">
    <source>
        <dbReference type="PROSITE-ProRule" id="PRU00221"/>
    </source>
</evidence>
<dbReference type="SMART" id="SM00320">
    <property type="entry name" value="WD40"/>
    <property type="match status" value="4"/>
</dbReference>
<proteinExistence type="inferred from homology"/>
<evidence type="ECO:0000313" key="8">
    <source>
        <dbReference type="EMBL" id="SPO04872.1"/>
    </source>
</evidence>
<dbReference type="GO" id="GO:0032153">
    <property type="term" value="C:cell division site"/>
    <property type="evidence" value="ECO:0007669"/>
    <property type="project" value="TreeGrafter"/>
</dbReference>
<dbReference type="InterPro" id="IPR036322">
    <property type="entry name" value="WD40_repeat_dom_sf"/>
</dbReference>
<keyword evidence="2" id="KW-0677">Repeat</keyword>
<feature type="compositionally biased region" description="Low complexity" evidence="7">
    <location>
        <begin position="159"/>
        <end position="170"/>
    </location>
</feature>
<evidence type="ECO:0000256" key="2">
    <source>
        <dbReference type="ARBA" id="ARBA00022737"/>
    </source>
</evidence>
<dbReference type="Proteomes" id="UP001187682">
    <property type="component" value="Unassembled WGS sequence"/>
</dbReference>
<organism evidence="8 9">
    <name type="scientific">Cephalotrichum gorgonifer</name>
    <dbReference type="NCBI Taxonomy" id="2041049"/>
    <lineage>
        <taxon>Eukaryota</taxon>
        <taxon>Fungi</taxon>
        <taxon>Dikarya</taxon>
        <taxon>Ascomycota</taxon>
        <taxon>Pezizomycotina</taxon>
        <taxon>Sordariomycetes</taxon>
        <taxon>Hypocreomycetidae</taxon>
        <taxon>Microascales</taxon>
        <taxon>Microascaceae</taxon>
        <taxon>Cephalotrichum</taxon>
    </lineage>
</organism>
<comment type="similarity">
    <text evidence="4">Belongs to the WD repeat creC family.</text>
</comment>
<feature type="region of interest" description="Disordered" evidence="7">
    <location>
        <begin position="151"/>
        <end position="210"/>
    </location>
</feature>
<keyword evidence="9" id="KW-1185">Reference proteome</keyword>
<accession>A0AAE8N4V9</accession>
<dbReference type="AlphaFoldDB" id="A0AAE8N4V9"/>
<dbReference type="PROSITE" id="PS50082">
    <property type="entry name" value="WD_REPEATS_2"/>
    <property type="match status" value="1"/>
</dbReference>
<evidence type="ECO:0000256" key="5">
    <source>
        <dbReference type="ARBA" id="ARBA00038682"/>
    </source>
</evidence>
<gene>
    <name evidence="8" type="ORF">DNG_07557</name>
</gene>
<dbReference type="PANTHER" id="PTHR14107:SF16">
    <property type="entry name" value="AT02583P"/>
    <property type="match status" value="1"/>
</dbReference>
<keyword evidence="1 6" id="KW-0853">WD repeat</keyword>
<comment type="subunit">
    <text evidence="5">Interacts with creB.</text>
</comment>
<dbReference type="InterPro" id="IPR015943">
    <property type="entry name" value="WD40/YVTN_repeat-like_dom_sf"/>
</dbReference>
<dbReference type="InterPro" id="IPR051362">
    <property type="entry name" value="WD_repeat_creC_regulators"/>
</dbReference>
<evidence type="ECO:0000256" key="3">
    <source>
        <dbReference type="ARBA" id="ARBA00037241"/>
    </source>
</evidence>
<evidence type="ECO:0000256" key="7">
    <source>
        <dbReference type="SAM" id="MobiDB-lite"/>
    </source>
</evidence>
<dbReference type="GO" id="GO:0045013">
    <property type="term" value="P:carbon catabolite repression of transcription"/>
    <property type="evidence" value="ECO:0007669"/>
    <property type="project" value="TreeGrafter"/>
</dbReference>
<dbReference type="PANTHER" id="PTHR14107">
    <property type="entry name" value="WD REPEAT PROTEIN"/>
    <property type="match status" value="1"/>
</dbReference>
<comment type="caution">
    <text evidence="8">The sequence shown here is derived from an EMBL/GenBank/DDBJ whole genome shotgun (WGS) entry which is preliminary data.</text>
</comment>
<sequence length="616" mass="67278">MQDIATANASFFLPYSVLPPPPRYPSGGLYGAGGAGMTPMIETNNLLSNPTGPEYQFLVGEGTYVLKEDLLLATPPPHPSEAPPVNPNPLATNPQPATAGCKLSLATLDVRHSPRFFHGSSAANLSLNGATTDSIQEHPNETRFSHELGALSSDEGRGTSTSDAPPTTATLGSSSPAFGEGNALLAPTGAPKDASKKKKPKNNMTKSNSSFISRTIGTDTLIKRLQERPADGVFAFANVSRSFQWLDMSAANKNEYLTKILFTKAHCICHDVNHVTKSTSNLDVIMGFSTGDIIWWEPTTQRYSRLNKNGIINTTPVSEIKWIPGSENLFLAAHMDGSLIVYDKDRDDAAFNPNEEMASSSGEMDSAPGKRDDYSSEIRVLKSVTSRNQKANPVALWKISNQRTNAFAFSPDNRHLAVVSEDGTLRIIDYLRERLLDVFHSYYGGLTCVCWSPDGKYVLTGGQDDLITIWSVAESAIVARCQGHQSWVSAVAFDPWRCDDRNYRFGSVGEDCRLCLWDFNVGMLHRPKARFEPAPAKSSGRLEDSTTTVDVTVDVPGESISHPVEPRSRIAMLPPVLSKAIDTHPMAWLEFTEDSIITSCKTGHLRTWSRPTDLVP</sequence>
<dbReference type="InterPro" id="IPR001680">
    <property type="entry name" value="WD40_rpt"/>
</dbReference>
<dbReference type="GO" id="GO:0051286">
    <property type="term" value="C:cell tip"/>
    <property type="evidence" value="ECO:0007669"/>
    <property type="project" value="TreeGrafter"/>
</dbReference>
<dbReference type="EMBL" id="ONZQ02000011">
    <property type="protein sequence ID" value="SPO04872.1"/>
    <property type="molecule type" value="Genomic_DNA"/>
</dbReference>